<gene>
    <name evidence="2" type="ORF">KC19_6G117000</name>
</gene>
<accession>A0A8T0HHM8</accession>
<dbReference type="Proteomes" id="UP000822688">
    <property type="component" value="Chromosome 6"/>
</dbReference>
<keyword evidence="3" id="KW-1185">Reference proteome</keyword>
<evidence type="ECO:0000256" key="1">
    <source>
        <dbReference type="SAM" id="SignalP"/>
    </source>
</evidence>
<sequence length="108" mass="12034">MSVIISMTLFLLSLFNFPRYSRLKIAEFIVILISQVLPNGNRGFGVGEGSKPAWMTKWAQQELVEILGEESSAVVDGIIDAGRQTFSDQDNQQTSTLRYAQELLHLAS</sequence>
<dbReference type="AlphaFoldDB" id="A0A8T0HHM8"/>
<name>A0A8T0HHM8_CERPU</name>
<evidence type="ECO:0000313" key="3">
    <source>
        <dbReference type="Proteomes" id="UP000822688"/>
    </source>
</evidence>
<dbReference type="EMBL" id="CM026427">
    <property type="protein sequence ID" value="KAG0569789.1"/>
    <property type="molecule type" value="Genomic_DNA"/>
</dbReference>
<comment type="caution">
    <text evidence="2">The sequence shown here is derived from an EMBL/GenBank/DDBJ whole genome shotgun (WGS) entry which is preliminary data.</text>
</comment>
<proteinExistence type="predicted"/>
<feature type="chain" id="PRO_5035899147" evidence="1">
    <location>
        <begin position="24"/>
        <end position="108"/>
    </location>
</feature>
<organism evidence="2 3">
    <name type="scientific">Ceratodon purpureus</name>
    <name type="common">Fire moss</name>
    <name type="synonym">Dicranum purpureum</name>
    <dbReference type="NCBI Taxonomy" id="3225"/>
    <lineage>
        <taxon>Eukaryota</taxon>
        <taxon>Viridiplantae</taxon>
        <taxon>Streptophyta</taxon>
        <taxon>Embryophyta</taxon>
        <taxon>Bryophyta</taxon>
        <taxon>Bryophytina</taxon>
        <taxon>Bryopsida</taxon>
        <taxon>Dicranidae</taxon>
        <taxon>Pseudoditrichales</taxon>
        <taxon>Ditrichaceae</taxon>
        <taxon>Ceratodon</taxon>
    </lineage>
</organism>
<reference evidence="2 3" key="1">
    <citation type="submission" date="2020-06" db="EMBL/GenBank/DDBJ databases">
        <title>WGS assembly of Ceratodon purpureus strain R40.</title>
        <authorList>
            <person name="Carey S.B."/>
            <person name="Jenkins J."/>
            <person name="Shu S."/>
            <person name="Lovell J.T."/>
            <person name="Sreedasyam A."/>
            <person name="Maumus F."/>
            <person name="Tiley G.P."/>
            <person name="Fernandez-Pozo N."/>
            <person name="Barry K."/>
            <person name="Chen C."/>
            <person name="Wang M."/>
            <person name="Lipzen A."/>
            <person name="Daum C."/>
            <person name="Saski C.A."/>
            <person name="Payton A.C."/>
            <person name="Mcbreen J.C."/>
            <person name="Conrad R.E."/>
            <person name="Kollar L.M."/>
            <person name="Olsson S."/>
            <person name="Huttunen S."/>
            <person name="Landis J.B."/>
            <person name="Wickett N.J."/>
            <person name="Johnson M.G."/>
            <person name="Rensing S.A."/>
            <person name="Grimwood J."/>
            <person name="Schmutz J."/>
            <person name="Mcdaniel S.F."/>
        </authorList>
    </citation>
    <scope>NUCLEOTIDE SEQUENCE [LARGE SCALE GENOMIC DNA]</scope>
    <source>
        <strain evidence="2 3">R40</strain>
    </source>
</reference>
<protein>
    <submittedName>
        <fullName evidence="2">Uncharacterized protein</fullName>
    </submittedName>
</protein>
<evidence type="ECO:0000313" key="2">
    <source>
        <dbReference type="EMBL" id="KAG0569789.1"/>
    </source>
</evidence>
<keyword evidence="1" id="KW-0732">Signal</keyword>
<feature type="signal peptide" evidence="1">
    <location>
        <begin position="1"/>
        <end position="23"/>
    </location>
</feature>